<evidence type="ECO:0000313" key="4">
    <source>
        <dbReference type="Proteomes" id="UP001179181"/>
    </source>
</evidence>
<dbReference type="Proteomes" id="UP001179181">
    <property type="component" value="Unassembled WGS sequence"/>
</dbReference>
<evidence type="ECO:0000256" key="1">
    <source>
        <dbReference type="SAM" id="SignalP"/>
    </source>
</evidence>
<feature type="domain" description="Secretion system C-terminal sorting" evidence="2">
    <location>
        <begin position="519"/>
        <end position="588"/>
    </location>
</feature>
<evidence type="ECO:0000259" key="2">
    <source>
        <dbReference type="Pfam" id="PF18962"/>
    </source>
</evidence>
<proteinExistence type="predicted"/>
<gene>
    <name evidence="3" type="ORF">FHS68_003867</name>
</gene>
<dbReference type="InterPro" id="IPR011889">
    <property type="entry name" value="Liste_lipo_26"/>
</dbReference>
<protein>
    <submittedName>
        <fullName evidence="3">Surface protein</fullName>
    </submittedName>
</protein>
<sequence>MTTVYSTLKFLFCNWQMLLASLFGIAFTGTHSYAQITAADYVTTWQTDVLGVSGPDQIIIPAVGEYTLYYESIPAGISGTLPETGTFTGVQTITFPAAGNYRVAIKPAGSDPFHRIWFDGNIDYLKLQTIEQWGTTAWSSMSFAYSSCFFLTTLPETDMPVMTNVTSTEYAFQGCGSLTGSSNMNNWDVSNVTNMQHMFNNSPNFNQPIGDWDVSKVTNMENMFSQADAFNQPIGGWDVSSVTNMKRMFRDASGFNQPLDSWNVGNVTDMSEMFFRATSFNQLVGSWNVSNLTNMQAMFRGALTFNQPVNNWNVANVTDMQGMFRDATAFNQPLNKWTFNPAVAANTMLNFSGIDCGNYNTTLIGWAANPATPVGRTIGVNARVYGLPAADAHNFLVNSKNWVLSGDAYDASCTSLPVILVSFVATKQEFSSLLTWSTTEETNSDHFEVQRSANAQNWKSIGTVASIGESKTLQTYNFSDLIPFGGINYYRLRMVDRDETFAFSRMQAVEFPGMPVLGIYPNPASDRLLIGNYPQIKQIELFNSKGVKLLENKKVTAQGIDISKLSPGLHTVKMVSTDGIIQTSKLVISR</sequence>
<dbReference type="EMBL" id="JAASQJ010000003">
    <property type="protein sequence ID" value="NIJ54685.1"/>
    <property type="molecule type" value="Genomic_DNA"/>
</dbReference>
<keyword evidence="4" id="KW-1185">Reference proteome</keyword>
<organism evidence="3 4">
    <name type="scientific">Dyadobacter arcticus</name>
    <dbReference type="NCBI Taxonomy" id="1078754"/>
    <lineage>
        <taxon>Bacteria</taxon>
        <taxon>Pseudomonadati</taxon>
        <taxon>Bacteroidota</taxon>
        <taxon>Cytophagia</taxon>
        <taxon>Cytophagales</taxon>
        <taxon>Spirosomataceae</taxon>
        <taxon>Dyadobacter</taxon>
    </lineage>
</organism>
<dbReference type="InterPro" id="IPR005046">
    <property type="entry name" value="DUF285"/>
</dbReference>
<name>A0ABX0USS0_9BACT</name>
<dbReference type="NCBIfam" id="TIGR04183">
    <property type="entry name" value="Por_Secre_tail"/>
    <property type="match status" value="1"/>
</dbReference>
<reference evidence="3 4" key="1">
    <citation type="submission" date="2020-03" db="EMBL/GenBank/DDBJ databases">
        <title>Genomic Encyclopedia of Type Strains, Phase IV (KMG-IV): sequencing the most valuable type-strain genomes for metagenomic binning, comparative biology and taxonomic classification.</title>
        <authorList>
            <person name="Goeker M."/>
        </authorList>
    </citation>
    <scope>NUCLEOTIDE SEQUENCE [LARGE SCALE GENOMIC DNA]</scope>
    <source>
        <strain evidence="3 4">DSM 102865</strain>
    </source>
</reference>
<accession>A0ABX0USS0</accession>
<keyword evidence="1" id="KW-0732">Signal</keyword>
<evidence type="ECO:0000313" key="3">
    <source>
        <dbReference type="EMBL" id="NIJ54685.1"/>
    </source>
</evidence>
<dbReference type="Pfam" id="PF18962">
    <property type="entry name" value="Por_Secre_tail"/>
    <property type="match status" value="1"/>
</dbReference>
<dbReference type="RefSeq" id="WP_167273204.1">
    <property type="nucleotide sequence ID" value="NZ_JAASQJ010000003.1"/>
</dbReference>
<feature type="signal peptide" evidence="1">
    <location>
        <begin position="1"/>
        <end position="34"/>
    </location>
</feature>
<dbReference type="NCBIfam" id="TIGR02167">
    <property type="entry name" value="Liste_lipo_26"/>
    <property type="match status" value="4"/>
</dbReference>
<dbReference type="InterPro" id="IPR026444">
    <property type="entry name" value="Secre_tail"/>
</dbReference>
<comment type="caution">
    <text evidence="3">The sequence shown here is derived from an EMBL/GenBank/DDBJ whole genome shotgun (WGS) entry which is preliminary data.</text>
</comment>
<dbReference type="Pfam" id="PF03382">
    <property type="entry name" value="DUF285"/>
    <property type="match status" value="1"/>
</dbReference>
<feature type="chain" id="PRO_5045460821" evidence="1">
    <location>
        <begin position="35"/>
        <end position="590"/>
    </location>
</feature>